<feature type="transmembrane region" description="Helical" evidence="6">
    <location>
        <begin position="203"/>
        <end position="228"/>
    </location>
</feature>
<keyword evidence="2" id="KW-1003">Cell membrane</keyword>
<feature type="transmembrane region" description="Helical" evidence="6">
    <location>
        <begin position="240"/>
        <end position="268"/>
    </location>
</feature>
<feature type="transmembrane region" description="Helical" evidence="6">
    <location>
        <begin position="288"/>
        <end position="308"/>
    </location>
</feature>
<keyword evidence="4 6" id="KW-1133">Transmembrane helix</keyword>
<sequence length="646" mass="69246">MKNMLTLLRRHGPTVFGLLLLVGAVYVVQKEFRTLSMSDIRAAVAAVPARALWLAAGWTVLAYAVLTIYDRLGSVYAGKPVSYSRTSLASFCAYTLAHNLGVAAVSGAAIRYRFYAAWGLTPVEIAKVIAFTSLTFGLGGMALGGAVLLLEPEILPWFGDNAPRWVMSGLGLLLFGVVGAYLILSRVLPHFTVFGHKIDLPGFRMALLQTTLAVVDVAVTTMIFYVLLPEADGLTFVRFLGIYLAAYSAGLAANVPGGLGVFDTVILLGLQPYVPAPQVVGALFLFRLYYYIVPLFIAGLLFAGFELSQRRHVLERVRTEARVADSLEVPALSALTAIMGVALLFFGALPSRGTWLAERAGEWVALAGHFAASIIGSLLLVMAYGMLRRLRIARIAGIVLLLLGALVMAMKGEPWWMVGLFLVPAGLLMGLRSAFYRNARLTAEPLTAGTVISLAASLGCALLLASVARQGGLTDDPWWEVPFSSNAPDSLRFAVVVGVVLLLGAVFRLLRPSRLAPTVYDEATRQRLAGLGACSPEQADGAVFADAGAGFAFRKLQGVWIGLGDPAGGDEAARIAVIWHFRDLCERNGVRHAFWQVGPDLLRVYEDSGLAAVPLADGTYLACQAESDPQWLLEEMQRDQGAIASG</sequence>
<evidence type="ECO:0000313" key="8">
    <source>
        <dbReference type="EMBL" id="MBC9207304.1"/>
    </source>
</evidence>
<gene>
    <name evidence="8" type="ORF">IBL26_10690</name>
</gene>
<evidence type="ECO:0000256" key="6">
    <source>
        <dbReference type="SAM" id="Phobius"/>
    </source>
</evidence>
<feature type="transmembrane region" description="Helical" evidence="6">
    <location>
        <begin position="363"/>
        <end position="385"/>
    </location>
</feature>
<protein>
    <submittedName>
        <fullName evidence="8">Lysylphosphatidylglycerol synthetase family protein</fullName>
    </submittedName>
</protein>
<organism evidence="8 9">
    <name type="scientific">Teichococcus aerophilus</name>
    <dbReference type="NCBI Taxonomy" id="1224513"/>
    <lineage>
        <taxon>Bacteria</taxon>
        <taxon>Pseudomonadati</taxon>
        <taxon>Pseudomonadota</taxon>
        <taxon>Alphaproteobacteria</taxon>
        <taxon>Acetobacterales</taxon>
        <taxon>Roseomonadaceae</taxon>
        <taxon>Roseomonas</taxon>
    </lineage>
</organism>
<keyword evidence="9" id="KW-1185">Reference proteome</keyword>
<dbReference type="PANTHER" id="PTHR34697:SF2">
    <property type="entry name" value="PHOSPHATIDYLGLYCEROL LYSYLTRANSFERASE"/>
    <property type="match status" value="1"/>
</dbReference>
<evidence type="ECO:0000259" key="7">
    <source>
        <dbReference type="Pfam" id="PF09924"/>
    </source>
</evidence>
<keyword evidence="5 6" id="KW-0472">Membrane</keyword>
<feature type="transmembrane region" description="Helical" evidence="6">
    <location>
        <begin position="447"/>
        <end position="471"/>
    </location>
</feature>
<evidence type="ECO:0000256" key="1">
    <source>
        <dbReference type="ARBA" id="ARBA00004651"/>
    </source>
</evidence>
<name>A0ABR7RL42_9PROT</name>
<dbReference type="Proteomes" id="UP000626026">
    <property type="component" value="Unassembled WGS sequence"/>
</dbReference>
<dbReference type="InterPro" id="IPR051211">
    <property type="entry name" value="PG_lysyltransferase"/>
</dbReference>
<proteinExistence type="predicted"/>
<feature type="transmembrane region" description="Helical" evidence="6">
    <location>
        <begin position="392"/>
        <end position="409"/>
    </location>
</feature>
<comment type="caution">
    <text evidence="8">The sequence shown here is derived from an EMBL/GenBank/DDBJ whole genome shotgun (WGS) entry which is preliminary data.</text>
</comment>
<evidence type="ECO:0000256" key="3">
    <source>
        <dbReference type="ARBA" id="ARBA00022692"/>
    </source>
</evidence>
<dbReference type="InterPro" id="IPR024320">
    <property type="entry name" value="LPG_synthase_C"/>
</dbReference>
<feature type="transmembrane region" description="Helical" evidence="6">
    <location>
        <begin position="91"/>
        <end position="110"/>
    </location>
</feature>
<feature type="transmembrane region" description="Helical" evidence="6">
    <location>
        <begin position="130"/>
        <end position="150"/>
    </location>
</feature>
<accession>A0ABR7RL42</accession>
<comment type="subcellular location">
    <subcellularLocation>
        <location evidence="1">Cell membrane</location>
        <topology evidence="1">Multi-pass membrane protein</topology>
    </subcellularLocation>
</comment>
<reference evidence="8 9" key="1">
    <citation type="journal article" date="2013" name="Int. J. Syst. Evol. Microbiol.">
        <title>Roseomonas aerophila sp. nov., isolated from air.</title>
        <authorList>
            <person name="Kim S.J."/>
            <person name="Weon H.Y."/>
            <person name="Ahn J.H."/>
            <person name="Hong S.B."/>
            <person name="Seok S.J."/>
            <person name="Whang K.S."/>
            <person name="Kwon S.W."/>
        </authorList>
    </citation>
    <scope>NUCLEOTIDE SEQUENCE [LARGE SCALE GENOMIC DNA]</scope>
    <source>
        <strain evidence="8 9">NBRC 108923</strain>
    </source>
</reference>
<keyword evidence="3 6" id="KW-0812">Transmembrane</keyword>
<dbReference type="PANTHER" id="PTHR34697">
    <property type="entry name" value="PHOSPHATIDYLGLYCEROL LYSYLTRANSFERASE"/>
    <property type="match status" value="1"/>
</dbReference>
<dbReference type="Pfam" id="PF09924">
    <property type="entry name" value="LPG_synthase_C"/>
    <property type="match status" value="1"/>
</dbReference>
<dbReference type="EMBL" id="JACTVA010000015">
    <property type="protein sequence ID" value="MBC9207304.1"/>
    <property type="molecule type" value="Genomic_DNA"/>
</dbReference>
<feature type="transmembrane region" description="Helical" evidence="6">
    <location>
        <begin position="415"/>
        <end position="435"/>
    </location>
</feature>
<feature type="domain" description="Phosphatidylglycerol lysyltransferase C-terminal" evidence="7">
    <location>
        <begin position="546"/>
        <end position="620"/>
    </location>
</feature>
<feature type="transmembrane region" description="Helical" evidence="6">
    <location>
        <begin position="329"/>
        <end position="351"/>
    </location>
</feature>
<evidence type="ECO:0000256" key="5">
    <source>
        <dbReference type="ARBA" id="ARBA00023136"/>
    </source>
</evidence>
<evidence type="ECO:0000256" key="4">
    <source>
        <dbReference type="ARBA" id="ARBA00022989"/>
    </source>
</evidence>
<evidence type="ECO:0000313" key="9">
    <source>
        <dbReference type="Proteomes" id="UP000626026"/>
    </source>
</evidence>
<feature type="transmembrane region" description="Helical" evidence="6">
    <location>
        <begin position="491"/>
        <end position="510"/>
    </location>
</feature>
<feature type="transmembrane region" description="Helical" evidence="6">
    <location>
        <begin position="51"/>
        <end position="70"/>
    </location>
</feature>
<feature type="transmembrane region" description="Helical" evidence="6">
    <location>
        <begin position="162"/>
        <end position="183"/>
    </location>
</feature>
<evidence type="ECO:0000256" key="2">
    <source>
        <dbReference type="ARBA" id="ARBA00022475"/>
    </source>
</evidence>